<dbReference type="Pfam" id="PF07849">
    <property type="entry name" value="DUF1641"/>
    <property type="match status" value="1"/>
</dbReference>
<comment type="caution">
    <text evidence="2">The sequence shown here is derived from an EMBL/GenBank/DDBJ whole genome shotgun (WGS) entry which is preliminary data.</text>
</comment>
<accession>V4HF98</accession>
<dbReference type="RefSeq" id="WP_023394041.1">
    <property type="nucleotide sequence ID" value="NZ_ASGZ01000024.1"/>
</dbReference>
<dbReference type="OrthoDB" id="56850at2157"/>
<dbReference type="STRING" id="1324957.K933_07276"/>
<reference evidence="2 3" key="1">
    <citation type="journal article" date="2013" name="Genome Announc.">
        <title>Draft Genome Sequence of 'Candidatus Halobonum tyrrellensis' Strain G22, Isolated from the Hypersaline Waters of Lake Tyrrell, Australia.</title>
        <authorList>
            <person name="Ugalde J.A."/>
            <person name="Narasingarao P."/>
            <person name="Kuo S."/>
            <person name="Podell S."/>
            <person name="Allen E.E."/>
        </authorList>
    </citation>
    <scope>NUCLEOTIDE SEQUENCE [LARGE SCALE GENOMIC DNA]</scope>
    <source>
        <strain evidence="2 3">G22</strain>
    </source>
</reference>
<sequence length="247" mass="26288">MAKPQESYPEAATNGARKRTPDPDNEVELREALDRHGDRLAAAVENTDELEDVLTTAILVVASADEEDIDHVTESTGALLDAVDGISTAEVGDLAASVGDNADDLTETLDVVLDLQREGQLDDLVRLAAAFSESLSPAEVEELATMLEANGSELVDALDAVLDLQREGRLDDLVEIAKAVSVVDIDEDTAEGMDTFLSAIGDAHREARSGPTSLLGIVGQLTSRDARAGLAYLISLLKAQGRRVRER</sequence>
<evidence type="ECO:0000313" key="3">
    <source>
        <dbReference type="Proteomes" id="UP000017840"/>
    </source>
</evidence>
<feature type="region of interest" description="Disordered" evidence="1">
    <location>
        <begin position="1"/>
        <end position="25"/>
    </location>
</feature>
<dbReference type="EMBL" id="ASGZ01000024">
    <property type="protein sequence ID" value="ESP88778.1"/>
    <property type="molecule type" value="Genomic_DNA"/>
</dbReference>
<dbReference type="eggNOG" id="arCOG02113">
    <property type="taxonomic scope" value="Archaea"/>
</dbReference>
<keyword evidence="3" id="KW-1185">Reference proteome</keyword>
<dbReference type="Proteomes" id="UP000017840">
    <property type="component" value="Unassembled WGS sequence"/>
</dbReference>
<organism evidence="2 3">
    <name type="scientific">Candidatus Halobonum tyrrellensis G22</name>
    <dbReference type="NCBI Taxonomy" id="1324957"/>
    <lineage>
        <taxon>Archaea</taxon>
        <taxon>Methanobacteriati</taxon>
        <taxon>Methanobacteriota</taxon>
        <taxon>Stenosarchaea group</taxon>
        <taxon>Halobacteria</taxon>
        <taxon>Halobacteriales</taxon>
        <taxon>Haloferacaceae</taxon>
        <taxon>Candidatus Halobonum</taxon>
    </lineage>
</organism>
<gene>
    <name evidence="2" type="ORF">K933_07276</name>
</gene>
<protein>
    <recommendedName>
        <fullName evidence="4">DUF1641 domain-containing protein</fullName>
    </recommendedName>
</protein>
<name>V4HF98_9EURY</name>
<evidence type="ECO:0008006" key="4">
    <source>
        <dbReference type="Google" id="ProtNLM"/>
    </source>
</evidence>
<evidence type="ECO:0000256" key="1">
    <source>
        <dbReference type="SAM" id="MobiDB-lite"/>
    </source>
</evidence>
<dbReference type="InterPro" id="IPR012440">
    <property type="entry name" value="DUF1641"/>
</dbReference>
<dbReference type="AlphaFoldDB" id="V4HF98"/>
<proteinExistence type="predicted"/>
<evidence type="ECO:0000313" key="2">
    <source>
        <dbReference type="EMBL" id="ESP88778.1"/>
    </source>
</evidence>